<dbReference type="AlphaFoldDB" id="A0A916NQ45"/>
<sequence length="127" mass="13800">MKQIAIPALLCSLLLMGTTACSPVAKGQDPAKIKVELVSEPALVTAGTKVKLIAKITGLEKEEGAQVQLDIRRTDNSILPDMKEALPMGGGQYYAEKTFDKPASYSVYIHLYQGELHITKKKELIVS</sequence>
<organism evidence="2 3">
    <name type="scientific">Paenibacillus solanacearum</name>
    <dbReference type="NCBI Taxonomy" id="2048548"/>
    <lineage>
        <taxon>Bacteria</taxon>
        <taxon>Bacillati</taxon>
        <taxon>Bacillota</taxon>
        <taxon>Bacilli</taxon>
        <taxon>Bacillales</taxon>
        <taxon>Paenibacillaceae</taxon>
        <taxon>Paenibacillus</taxon>
    </lineage>
</organism>
<dbReference type="Proteomes" id="UP000693672">
    <property type="component" value="Unassembled WGS sequence"/>
</dbReference>
<proteinExistence type="predicted"/>
<protein>
    <recommendedName>
        <fullName evidence="4">YtkA-like domain-containing protein</fullName>
    </recommendedName>
</protein>
<evidence type="ECO:0000256" key="1">
    <source>
        <dbReference type="SAM" id="SignalP"/>
    </source>
</evidence>
<comment type="caution">
    <text evidence="2">The sequence shown here is derived from an EMBL/GenBank/DDBJ whole genome shotgun (WGS) entry which is preliminary data.</text>
</comment>
<dbReference type="PROSITE" id="PS51257">
    <property type="entry name" value="PROKAR_LIPOPROTEIN"/>
    <property type="match status" value="1"/>
</dbReference>
<accession>A0A916NQ45</accession>
<dbReference type="EMBL" id="CAJVAS010000012">
    <property type="protein sequence ID" value="CAG7629486.1"/>
    <property type="molecule type" value="Genomic_DNA"/>
</dbReference>
<keyword evidence="3" id="KW-1185">Reference proteome</keyword>
<reference evidence="2" key="1">
    <citation type="submission" date="2021-06" db="EMBL/GenBank/DDBJ databases">
        <authorList>
            <person name="Criscuolo A."/>
        </authorList>
    </citation>
    <scope>NUCLEOTIDE SEQUENCE</scope>
    <source>
        <strain evidence="2">CIP111600</strain>
    </source>
</reference>
<evidence type="ECO:0008006" key="4">
    <source>
        <dbReference type="Google" id="ProtNLM"/>
    </source>
</evidence>
<name>A0A916NQ45_9BACL</name>
<gene>
    <name evidence="2" type="ORF">PAESOLCIP111_03108</name>
</gene>
<evidence type="ECO:0000313" key="2">
    <source>
        <dbReference type="EMBL" id="CAG7629486.1"/>
    </source>
</evidence>
<keyword evidence="1" id="KW-0732">Signal</keyword>
<dbReference type="RefSeq" id="WP_218092867.1">
    <property type="nucleotide sequence ID" value="NZ_CAJVAS010000012.1"/>
</dbReference>
<feature type="signal peptide" evidence="1">
    <location>
        <begin position="1"/>
        <end position="27"/>
    </location>
</feature>
<feature type="chain" id="PRO_5036767268" description="YtkA-like domain-containing protein" evidence="1">
    <location>
        <begin position="28"/>
        <end position="127"/>
    </location>
</feature>
<evidence type="ECO:0000313" key="3">
    <source>
        <dbReference type="Proteomes" id="UP000693672"/>
    </source>
</evidence>